<protein>
    <recommendedName>
        <fullName evidence="3">Transcriptional regulator</fullName>
    </recommendedName>
</protein>
<keyword evidence="2" id="KW-1185">Reference proteome</keyword>
<accession>A0A7X0SSH8</accession>
<comment type="caution">
    <text evidence="1">The sequence shown here is derived from an EMBL/GenBank/DDBJ whole genome shotgun (WGS) entry which is preliminary data.</text>
</comment>
<dbReference type="Gene3D" id="3.30.70.270">
    <property type="match status" value="1"/>
</dbReference>
<organism evidence="1 2">
    <name type="scientific">Cohnella zeiphila</name>
    <dbReference type="NCBI Taxonomy" id="2761120"/>
    <lineage>
        <taxon>Bacteria</taxon>
        <taxon>Bacillati</taxon>
        <taxon>Bacillota</taxon>
        <taxon>Bacilli</taxon>
        <taxon>Bacillales</taxon>
        <taxon>Paenibacillaceae</taxon>
        <taxon>Cohnella</taxon>
    </lineage>
</organism>
<evidence type="ECO:0000313" key="1">
    <source>
        <dbReference type="EMBL" id="MBB6735161.1"/>
    </source>
</evidence>
<proteinExistence type="predicted"/>
<name>A0A7X0SSH8_9BACL</name>
<dbReference type="Proteomes" id="UP000564644">
    <property type="component" value="Unassembled WGS sequence"/>
</dbReference>
<evidence type="ECO:0008006" key="3">
    <source>
        <dbReference type="Google" id="ProtNLM"/>
    </source>
</evidence>
<reference evidence="1 2" key="1">
    <citation type="submission" date="2020-08" db="EMBL/GenBank/DDBJ databases">
        <title>Cohnella phylogeny.</title>
        <authorList>
            <person name="Dunlap C."/>
        </authorList>
    </citation>
    <scope>NUCLEOTIDE SEQUENCE [LARGE SCALE GENOMIC DNA]</scope>
    <source>
        <strain evidence="1 2">CBP 2801</strain>
    </source>
</reference>
<dbReference type="EMBL" id="JACJVO010000043">
    <property type="protein sequence ID" value="MBB6735161.1"/>
    <property type="molecule type" value="Genomic_DNA"/>
</dbReference>
<dbReference type="AlphaFoldDB" id="A0A7X0SSH8"/>
<dbReference type="InterPro" id="IPR043128">
    <property type="entry name" value="Rev_trsase/Diguanyl_cyclase"/>
</dbReference>
<sequence>MLTERRPHRTEPSGIRIAVIGPEEVMPMMIRCLKRFPSFLPSIRSYRRVAEAPQLAGFASEEADLLLFTGEIPYRLARARVHFRVPALFVPLTGSGLNRCLLRLERSCGLSALSADTLPRSAVEAALEGLGGDPIELAVYEGCANPSASELIAYHRDQYRSGRSRCALTALKSVAGQLAEEGIPVEWIVPSEQDIIVTLERALLSTEWRRNKEAQFVIGYIRVERLSRSADRGAPERTADRLRLPIHSILLDFAELLEGSLTPLAGDEYLLVTSRGILERETAGYKRLPLAKQALIEAGAALSIGIGFGCSAGEAETRARQSLFLAKEGGGNACYIVREDESVIGPLEMTEPMELGLALVDAALVKKAGEVGLTTLYLSKLIGHTTRYGRIDYYARDLASVLGVTVRSAHRFLLTWTDAGLVEVVGEEKGASRGRPRQKYRMSFLDDLIC</sequence>
<gene>
    <name evidence="1" type="ORF">H7C18_30040</name>
</gene>
<dbReference type="RefSeq" id="WP_185132818.1">
    <property type="nucleotide sequence ID" value="NZ_JACJVO010000043.1"/>
</dbReference>
<evidence type="ECO:0000313" key="2">
    <source>
        <dbReference type="Proteomes" id="UP000564644"/>
    </source>
</evidence>